<comment type="similarity">
    <text evidence="1">Belongs to the bacterial solute-binding protein ModA family.</text>
</comment>
<dbReference type="OrthoDB" id="4283at2"/>
<evidence type="ECO:0000256" key="1">
    <source>
        <dbReference type="ARBA" id="ARBA00009175"/>
    </source>
</evidence>
<dbReference type="PANTHER" id="PTHR30632">
    <property type="entry name" value="MOLYBDATE-BINDING PERIPLASMIC PROTEIN"/>
    <property type="match status" value="1"/>
</dbReference>
<dbReference type="RefSeq" id="WP_085545233.1">
    <property type="nucleotide sequence ID" value="NZ_FXBB01000030.1"/>
</dbReference>
<protein>
    <submittedName>
        <fullName evidence="4">Molybdate transport system substrate-binding protein</fullName>
    </submittedName>
</protein>
<keyword evidence="5" id="KW-1185">Reference proteome</keyword>
<evidence type="ECO:0000256" key="3">
    <source>
        <dbReference type="ARBA" id="ARBA00022729"/>
    </source>
</evidence>
<dbReference type="STRING" id="561720.SAMN06275492_1305"/>
<name>A0A1X7KKI4_9BACT</name>
<dbReference type="AlphaFoldDB" id="A0A1X7KKI4"/>
<keyword evidence="2" id="KW-0479">Metal-binding</keyword>
<dbReference type="Proteomes" id="UP000193355">
    <property type="component" value="Unassembled WGS sequence"/>
</dbReference>
<dbReference type="Pfam" id="PF13531">
    <property type="entry name" value="SBP_bac_11"/>
    <property type="match status" value="1"/>
</dbReference>
<evidence type="ECO:0000256" key="2">
    <source>
        <dbReference type="ARBA" id="ARBA00022723"/>
    </source>
</evidence>
<dbReference type="Gene3D" id="3.40.190.10">
    <property type="entry name" value="Periplasmic binding protein-like II"/>
    <property type="match status" value="2"/>
</dbReference>
<dbReference type="PANTHER" id="PTHR30632:SF14">
    <property type="entry name" value="TUNGSTATE_MOLYBDATE_CHROMATE-BINDING PROTEIN MODA"/>
    <property type="match status" value="1"/>
</dbReference>
<evidence type="ECO:0000313" key="4">
    <source>
        <dbReference type="EMBL" id="SMG41628.1"/>
    </source>
</evidence>
<dbReference type="EMBL" id="FXBB01000030">
    <property type="protein sequence ID" value="SMG41628.1"/>
    <property type="molecule type" value="Genomic_DNA"/>
</dbReference>
<organism evidence="4 5">
    <name type="scientific">Dethiosulfovibrio salsuginis</name>
    <dbReference type="NCBI Taxonomy" id="561720"/>
    <lineage>
        <taxon>Bacteria</taxon>
        <taxon>Thermotogati</taxon>
        <taxon>Synergistota</taxon>
        <taxon>Synergistia</taxon>
        <taxon>Synergistales</taxon>
        <taxon>Dethiosulfovibrionaceae</taxon>
        <taxon>Dethiosulfovibrio</taxon>
    </lineage>
</organism>
<dbReference type="GO" id="GO:0046872">
    <property type="term" value="F:metal ion binding"/>
    <property type="evidence" value="ECO:0007669"/>
    <property type="project" value="UniProtKB-KW"/>
</dbReference>
<dbReference type="GO" id="GO:0015689">
    <property type="term" value="P:molybdate ion transport"/>
    <property type="evidence" value="ECO:0007669"/>
    <property type="project" value="InterPro"/>
</dbReference>
<evidence type="ECO:0000313" key="5">
    <source>
        <dbReference type="Proteomes" id="UP000193355"/>
    </source>
</evidence>
<dbReference type="GO" id="GO:0030973">
    <property type="term" value="F:molybdate ion binding"/>
    <property type="evidence" value="ECO:0007669"/>
    <property type="project" value="TreeGrafter"/>
</dbReference>
<dbReference type="InterPro" id="IPR050682">
    <property type="entry name" value="ModA/WtpA"/>
</dbReference>
<accession>A0A1X7KKI4</accession>
<proteinExistence type="inferred from homology"/>
<dbReference type="InterPro" id="IPR005950">
    <property type="entry name" value="ModA"/>
</dbReference>
<dbReference type="SUPFAM" id="SSF53850">
    <property type="entry name" value="Periplasmic binding protein-like II"/>
    <property type="match status" value="1"/>
</dbReference>
<reference evidence="5" key="1">
    <citation type="submission" date="2017-04" db="EMBL/GenBank/DDBJ databases">
        <authorList>
            <person name="Varghese N."/>
            <person name="Submissions S."/>
        </authorList>
    </citation>
    <scope>NUCLEOTIDE SEQUENCE [LARGE SCALE GENOMIC DNA]</scope>
    <source>
        <strain evidence="5">USBA 82</strain>
    </source>
</reference>
<sequence length="239" mass="25748">MRFKSLTVFMVISLISLSGPSARGEEVMAVAAGISPCVEEIMDLYKTKGGTPLSMVTGPCGALAKQAEAGAPYDLVMMSEPRWPDWMKGKGLITDLKTFAIGQLVLWSPKGDQPTLEGLKNHVIAIPDPEMTAYGMLAKNYLTSQGLWDSFISGKIVTTKSAPQAVVAVSGGAADWAFIPKLSALKAGGPFLSLEATMEQVGGLKPDSSPNARAFWDFCRSKEADSIWLKWGFLLEDRR</sequence>
<dbReference type="NCBIfam" id="TIGR01256">
    <property type="entry name" value="modA"/>
    <property type="match status" value="1"/>
</dbReference>
<keyword evidence="3" id="KW-0732">Signal</keyword>
<gene>
    <name evidence="4" type="ORF">SAMN06275492_1305</name>
</gene>